<protein>
    <submittedName>
        <fullName evidence="2">Electron transport complex subunit RsxB</fullName>
    </submittedName>
</protein>
<comment type="caution">
    <text evidence="2">The sequence shown here is derived from an EMBL/GenBank/DDBJ whole genome shotgun (WGS) entry which is preliminary data.</text>
</comment>
<dbReference type="CDD" id="cd03110">
    <property type="entry name" value="SIMIBI_bact_arch"/>
    <property type="match status" value="1"/>
</dbReference>
<feature type="domain" description="4Fe-4S ferredoxin-type" evidence="1">
    <location>
        <begin position="88"/>
        <end position="117"/>
    </location>
</feature>
<dbReference type="Gene3D" id="3.30.70.20">
    <property type="match status" value="1"/>
</dbReference>
<accession>A0A644W5X3</accession>
<evidence type="ECO:0000313" key="2">
    <source>
        <dbReference type="EMBL" id="MPL97813.1"/>
    </source>
</evidence>
<dbReference type="InterPro" id="IPR027417">
    <property type="entry name" value="P-loop_NTPase"/>
</dbReference>
<dbReference type="PANTHER" id="PTHR43534:SF1">
    <property type="entry name" value="4FE-4S CLUSTER CONTAINING PARA FAMILY ATPASE PROTEIN"/>
    <property type="match status" value="1"/>
</dbReference>
<dbReference type="EMBL" id="VSSQ01000575">
    <property type="protein sequence ID" value="MPL97813.1"/>
    <property type="molecule type" value="Genomic_DNA"/>
</dbReference>
<dbReference type="AlphaFoldDB" id="A0A644W5X3"/>
<evidence type="ECO:0000259" key="1">
    <source>
        <dbReference type="PROSITE" id="PS51379"/>
    </source>
</evidence>
<dbReference type="InterPro" id="IPR017896">
    <property type="entry name" value="4Fe4S_Fe-S-bd"/>
</dbReference>
<gene>
    <name evidence="2" type="primary">rsxB_42</name>
    <name evidence="2" type="ORF">SDC9_44008</name>
</gene>
<dbReference type="Pfam" id="PF00037">
    <property type="entry name" value="Fer4"/>
    <property type="match status" value="2"/>
</dbReference>
<organism evidence="2">
    <name type="scientific">bioreactor metagenome</name>
    <dbReference type="NCBI Taxonomy" id="1076179"/>
    <lineage>
        <taxon>unclassified sequences</taxon>
        <taxon>metagenomes</taxon>
        <taxon>ecological metagenomes</taxon>
    </lineage>
</organism>
<dbReference type="PANTHER" id="PTHR43534">
    <property type="entry name" value="MIND SUPERFAMILY P-LOOP ATPASE CONTAINING AN INSERTED FERREDOXIN DOMAIN"/>
    <property type="match status" value="1"/>
</dbReference>
<dbReference type="Pfam" id="PF01656">
    <property type="entry name" value="CbiA"/>
    <property type="match status" value="1"/>
</dbReference>
<dbReference type="InterPro" id="IPR002586">
    <property type="entry name" value="CobQ/CobB/MinD/ParA_Nub-bd_dom"/>
</dbReference>
<feature type="domain" description="4Fe-4S ferredoxin-type" evidence="1">
    <location>
        <begin position="60"/>
        <end position="85"/>
    </location>
</feature>
<dbReference type="InterPro" id="IPR017900">
    <property type="entry name" value="4Fe4S_Fe_S_CS"/>
</dbReference>
<name>A0A644W5X3_9ZZZZ</name>
<dbReference type="PROSITE" id="PS51379">
    <property type="entry name" value="4FE4S_FER_2"/>
    <property type="match status" value="2"/>
</dbReference>
<dbReference type="SUPFAM" id="SSF52540">
    <property type="entry name" value="P-loop containing nucleoside triphosphate hydrolases"/>
    <property type="match status" value="1"/>
</dbReference>
<dbReference type="Gene3D" id="3.40.50.300">
    <property type="entry name" value="P-loop containing nucleotide triphosphate hydrolases"/>
    <property type="match status" value="1"/>
</dbReference>
<proteinExistence type="predicted"/>
<sequence>MKQLLILSGKGGTGKTTVAGAFISLSKAKAYADCDVDAPNLHLISHWSSAPQRSDYFGMPKARIDTAKCIGCGECLSHCRFDAIKAGTPFRVKPFACEGCGVCAAVCPAGAVSMEPAPAGKLALYRDDARAFSTAKLSMGSGTSGKLVTEVKRRMGSAAEDVELAVIDGSPGIGCPVIASISGVDMVLIVAEPSLSGISDMERIVKTAESFHVKTAVCVNKADVNPAKTEEILSFCRERGIPFAGVIPFDAEAVKAINSGKNIAELDIPSGRAVRKVYENVMELLWKEAKQHDHKSAVGEHGGIG</sequence>
<reference evidence="2" key="1">
    <citation type="submission" date="2019-08" db="EMBL/GenBank/DDBJ databases">
        <authorList>
            <person name="Kucharzyk K."/>
            <person name="Murdoch R.W."/>
            <person name="Higgins S."/>
            <person name="Loffler F."/>
        </authorList>
    </citation>
    <scope>NUCLEOTIDE SEQUENCE</scope>
</reference>
<dbReference type="PROSITE" id="PS00198">
    <property type="entry name" value="4FE4S_FER_1"/>
    <property type="match status" value="1"/>
</dbReference>